<dbReference type="Gene3D" id="3.40.50.850">
    <property type="entry name" value="Isochorismatase-like"/>
    <property type="match status" value="1"/>
</dbReference>
<evidence type="ECO:0000313" key="4">
    <source>
        <dbReference type="EMBL" id="MFD1673251.1"/>
    </source>
</evidence>
<keyword evidence="5" id="KW-1185">Reference proteome</keyword>
<keyword evidence="2 4" id="KW-0378">Hydrolase</keyword>
<accession>A0ABW4JC89</accession>
<feature type="domain" description="Isochorismatase-like" evidence="3">
    <location>
        <begin position="5"/>
        <end position="178"/>
    </location>
</feature>
<proteinExistence type="inferred from homology"/>
<dbReference type="Pfam" id="PF00857">
    <property type="entry name" value="Isochorismatase"/>
    <property type="match status" value="1"/>
</dbReference>
<dbReference type="PANTHER" id="PTHR43540:SF10">
    <property type="entry name" value="ISOCHORISMATASE"/>
    <property type="match status" value="1"/>
</dbReference>
<dbReference type="EMBL" id="JBHUCX010000004">
    <property type="protein sequence ID" value="MFD1673251.1"/>
    <property type="molecule type" value="Genomic_DNA"/>
</dbReference>
<dbReference type="GO" id="GO:0016787">
    <property type="term" value="F:hydrolase activity"/>
    <property type="evidence" value="ECO:0007669"/>
    <property type="project" value="UniProtKB-KW"/>
</dbReference>
<sequence length="180" mass="19798">MATEALLIIDMSNDFVADDGSLTAGAAAQEIVPYIVNLAQVMHGQGQPVAICMDTHHVNDAHFAEWPPHNVAGSWGHELYGELQDWYRKVEDDAHVIYVEKASYNAFYGTNLAQALRRRGVDTVHITGVCTDICDFLTAAGAYDEGFQTVVHRRGCATFTGNHDVFIDQMAICFHAVIVD</sequence>
<dbReference type="CDD" id="cd00431">
    <property type="entry name" value="cysteine_hydrolases"/>
    <property type="match status" value="1"/>
</dbReference>
<dbReference type="InterPro" id="IPR036380">
    <property type="entry name" value="Isochorismatase-like_sf"/>
</dbReference>
<gene>
    <name evidence="4" type="ORF">ACFSB2_00760</name>
</gene>
<dbReference type="SUPFAM" id="SSF52499">
    <property type="entry name" value="Isochorismatase-like hydrolases"/>
    <property type="match status" value="1"/>
</dbReference>
<protein>
    <submittedName>
        <fullName evidence="4">Cysteine hydrolase family protein</fullName>
    </submittedName>
</protein>
<dbReference type="RefSeq" id="WP_377940609.1">
    <property type="nucleotide sequence ID" value="NZ_JBHUCX010000004.1"/>
</dbReference>
<evidence type="ECO:0000313" key="5">
    <source>
        <dbReference type="Proteomes" id="UP001597079"/>
    </source>
</evidence>
<organism evidence="4 5">
    <name type="scientific">Alicyclobacillus fodiniaquatilis</name>
    <dbReference type="NCBI Taxonomy" id="1661150"/>
    <lineage>
        <taxon>Bacteria</taxon>
        <taxon>Bacillati</taxon>
        <taxon>Bacillota</taxon>
        <taxon>Bacilli</taxon>
        <taxon>Bacillales</taxon>
        <taxon>Alicyclobacillaceae</taxon>
        <taxon>Alicyclobacillus</taxon>
    </lineage>
</organism>
<comment type="caution">
    <text evidence="4">The sequence shown here is derived from an EMBL/GenBank/DDBJ whole genome shotgun (WGS) entry which is preliminary data.</text>
</comment>
<comment type="similarity">
    <text evidence="1">Belongs to the isochorismatase family.</text>
</comment>
<dbReference type="InterPro" id="IPR000868">
    <property type="entry name" value="Isochorismatase-like_dom"/>
</dbReference>
<evidence type="ECO:0000259" key="3">
    <source>
        <dbReference type="Pfam" id="PF00857"/>
    </source>
</evidence>
<evidence type="ECO:0000256" key="2">
    <source>
        <dbReference type="ARBA" id="ARBA00022801"/>
    </source>
</evidence>
<evidence type="ECO:0000256" key="1">
    <source>
        <dbReference type="ARBA" id="ARBA00006336"/>
    </source>
</evidence>
<reference evidence="5" key="1">
    <citation type="journal article" date="2019" name="Int. J. Syst. Evol. Microbiol.">
        <title>The Global Catalogue of Microorganisms (GCM) 10K type strain sequencing project: providing services to taxonomists for standard genome sequencing and annotation.</title>
        <authorList>
            <consortium name="The Broad Institute Genomics Platform"/>
            <consortium name="The Broad Institute Genome Sequencing Center for Infectious Disease"/>
            <person name="Wu L."/>
            <person name="Ma J."/>
        </authorList>
    </citation>
    <scope>NUCLEOTIDE SEQUENCE [LARGE SCALE GENOMIC DNA]</scope>
    <source>
        <strain evidence="5">CGMCC 1.12286</strain>
    </source>
</reference>
<dbReference type="InterPro" id="IPR050272">
    <property type="entry name" value="Isochorismatase-like_hydrls"/>
</dbReference>
<dbReference type="Proteomes" id="UP001597079">
    <property type="component" value="Unassembled WGS sequence"/>
</dbReference>
<dbReference type="PANTHER" id="PTHR43540">
    <property type="entry name" value="PEROXYUREIDOACRYLATE/UREIDOACRYLATE AMIDOHYDROLASE-RELATED"/>
    <property type="match status" value="1"/>
</dbReference>
<name>A0ABW4JC89_9BACL</name>